<evidence type="ECO:0000313" key="2">
    <source>
        <dbReference type="Proteomes" id="UP000281406"/>
    </source>
</evidence>
<dbReference type="AlphaFoldDB" id="A0A3N0Z9Y1"/>
<evidence type="ECO:0000313" key="1">
    <source>
        <dbReference type="EMBL" id="ROL55245.1"/>
    </source>
</evidence>
<keyword evidence="2" id="KW-1185">Reference proteome</keyword>
<organism evidence="1 2">
    <name type="scientific">Anabarilius grahami</name>
    <name type="common">Kanglang fish</name>
    <name type="synonym">Barilius grahami</name>
    <dbReference type="NCBI Taxonomy" id="495550"/>
    <lineage>
        <taxon>Eukaryota</taxon>
        <taxon>Metazoa</taxon>
        <taxon>Chordata</taxon>
        <taxon>Craniata</taxon>
        <taxon>Vertebrata</taxon>
        <taxon>Euteleostomi</taxon>
        <taxon>Actinopterygii</taxon>
        <taxon>Neopterygii</taxon>
        <taxon>Teleostei</taxon>
        <taxon>Ostariophysi</taxon>
        <taxon>Cypriniformes</taxon>
        <taxon>Xenocyprididae</taxon>
        <taxon>Xenocypridinae</taxon>
        <taxon>Xenocypridinae incertae sedis</taxon>
        <taxon>Anabarilius</taxon>
    </lineage>
</organism>
<sequence>MEGGISEGVEFVEGMDEYWEDIFGVKATKMPEGNIASTVVKWGLLSPIKAEDVTVALKSMCNSAVGTDKLSAKDPLSWDQASFAVLYNLMLATESDVL</sequence>
<comment type="caution">
    <text evidence="1">The sequence shown here is derived from an EMBL/GenBank/DDBJ whole genome shotgun (WGS) entry which is preliminary data.</text>
</comment>
<accession>A0A3N0Z9Y1</accession>
<dbReference type="Proteomes" id="UP000281406">
    <property type="component" value="Unassembled WGS sequence"/>
</dbReference>
<dbReference type="EMBL" id="RJVU01001449">
    <property type="protein sequence ID" value="ROL55245.1"/>
    <property type="molecule type" value="Genomic_DNA"/>
</dbReference>
<reference evidence="1 2" key="1">
    <citation type="submission" date="2018-10" db="EMBL/GenBank/DDBJ databases">
        <title>Genome assembly for a Yunnan-Guizhou Plateau 3E fish, Anabarilius grahami (Regan), and its evolutionary and genetic applications.</title>
        <authorList>
            <person name="Jiang W."/>
        </authorList>
    </citation>
    <scope>NUCLEOTIDE SEQUENCE [LARGE SCALE GENOMIC DNA]</scope>
    <source>
        <strain evidence="1">AG-KIZ</strain>
        <tissue evidence="1">Muscle</tissue>
    </source>
</reference>
<name>A0A3N0Z9Y1_ANAGA</name>
<protein>
    <submittedName>
        <fullName evidence="1">Uncharacterized protein</fullName>
    </submittedName>
</protein>
<proteinExistence type="predicted"/>
<dbReference type="OrthoDB" id="410381at2759"/>
<gene>
    <name evidence="1" type="ORF">DPX16_5755</name>
</gene>